<feature type="region of interest" description="Disordered" evidence="8">
    <location>
        <begin position="134"/>
        <end position="154"/>
    </location>
</feature>
<comment type="caution">
    <text evidence="12">The sequence shown here is derived from an EMBL/GenBank/DDBJ whole genome shotgun (WGS) entry which is preliminary data.</text>
</comment>
<feature type="region of interest" description="Disordered" evidence="8">
    <location>
        <begin position="1098"/>
        <end position="1118"/>
    </location>
</feature>
<feature type="compositionally biased region" description="Pro residues" evidence="8">
    <location>
        <begin position="727"/>
        <end position="739"/>
    </location>
</feature>
<proteinExistence type="predicted"/>
<dbReference type="Pfam" id="PF00168">
    <property type="entry name" value="C2"/>
    <property type="match status" value="2"/>
</dbReference>
<evidence type="ECO:0000259" key="10">
    <source>
        <dbReference type="PROSITE" id="PS50106"/>
    </source>
</evidence>
<dbReference type="EMBL" id="JAFNEN010000138">
    <property type="protein sequence ID" value="KAG8192521.1"/>
    <property type="molecule type" value="Genomic_DNA"/>
</dbReference>
<evidence type="ECO:0000256" key="6">
    <source>
        <dbReference type="ARBA" id="ARBA00034103"/>
    </source>
</evidence>
<accession>A0AAV6VA57</accession>
<dbReference type="InterPro" id="IPR001478">
    <property type="entry name" value="PDZ"/>
</dbReference>
<dbReference type="InterPro" id="IPR039032">
    <property type="entry name" value="Rim-like"/>
</dbReference>
<dbReference type="Gene3D" id="2.60.40.150">
    <property type="entry name" value="C2 domain"/>
    <property type="match status" value="2"/>
</dbReference>
<evidence type="ECO:0000313" key="13">
    <source>
        <dbReference type="Proteomes" id="UP000827092"/>
    </source>
</evidence>
<dbReference type="InterPro" id="IPR036034">
    <property type="entry name" value="PDZ_sf"/>
</dbReference>
<evidence type="ECO:0000259" key="11">
    <source>
        <dbReference type="PROSITE" id="PS50178"/>
    </source>
</evidence>
<dbReference type="SUPFAM" id="SSF50156">
    <property type="entry name" value="PDZ domain-like"/>
    <property type="match status" value="1"/>
</dbReference>
<evidence type="ECO:0000256" key="3">
    <source>
        <dbReference type="ARBA" id="ARBA00022771"/>
    </source>
</evidence>
<dbReference type="SMART" id="SM00228">
    <property type="entry name" value="PDZ"/>
    <property type="match status" value="1"/>
</dbReference>
<comment type="subcellular location">
    <subcellularLocation>
        <location evidence="6">Synapse</location>
    </subcellularLocation>
</comment>
<dbReference type="GO" id="GO:0048788">
    <property type="term" value="C:cytoskeleton of presynaptic active zone"/>
    <property type="evidence" value="ECO:0007669"/>
    <property type="project" value="TreeGrafter"/>
</dbReference>
<evidence type="ECO:0000256" key="5">
    <source>
        <dbReference type="ARBA" id="ARBA00023018"/>
    </source>
</evidence>
<dbReference type="GO" id="GO:0008270">
    <property type="term" value="F:zinc ion binding"/>
    <property type="evidence" value="ECO:0007669"/>
    <property type="project" value="UniProtKB-KW"/>
</dbReference>
<dbReference type="SMART" id="SM00239">
    <property type="entry name" value="C2"/>
    <property type="match status" value="2"/>
</dbReference>
<feature type="region of interest" description="Disordered" evidence="8">
    <location>
        <begin position="396"/>
        <end position="415"/>
    </location>
</feature>
<dbReference type="Pfam" id="PF00595">
    <property type="entry name" value="PDZ"/>
    <property type="match status" value="1"/>
</dbReference>
<feature type="region of interest" description="Disordered" evidence="8">
    <location>
        <begin position="1001"/>
        <end position="1065"/>
    </location>
</feature>
<feature type="domain" description="C2" evidence="9">
    <location>
        <begin position="592"/>
        <end position="717"/>
    </location>
</feature>
<dbReference type="InterPro" id="IPR013083">
    <property type="entry name" value="Znf_RING/FYVE/PHD"/>
</dbReference>
<dbReference type="Proteomes" id="UP000827092">
    <property type="component" value="Unassembled WGS sequence"/>
</dbReference>
<dbReference type="InterPro" id="IPR011011">
    <property type="entry name" value="Znf_FYVE_PHD"/>
</dbReference>
<dbReference type="GO" id="GO:0048167">
    <property type="term" value="P:regulation of synaptic plasticity"/>
    <property type="evidence" value="ECO:0007669"/>
    <property type="project" value="TreeGrafter"/>
</dbReference>
<dbReference type="SUPFAM" id="SSF49562">
    <property type="entry name" value="C2 domain (Calcium/lipid-binding domain, CaLB)"/>
    <property type="match status" value="2"/>
</dbReference>
<feature type="compositionally biased region" description="Low complexity" evidence="8">
    <location>
        <begin position="1054"/>
        <end position="1065"/>
    </location>
</feature>
<keyword evidence="13" id="KW-1185">Reference proteome</keyword>
<dbReference type="InterPro" id="IPR054386">
    <property type="entry name" value="RIM_Znf"/>
</dbReference>
<evidence type="ECO:0000313" key="12">
    <source>
        <dbReference type="EMBL" id="KAG8192521.1"/>
    </source>
</evidence>
<keyword evidence="1" id="KW-0479">Metal-binding</keyword>
<dbReference type="PROSITE" id="PS50106">
    <property type="entry name" value="PDZ"/>
    <property type="match status" value="1"/>
</dbReference>
<evidence type="ECO:0000256" key="1">
    <source>
        <dbReference type="ARBA" id="ARBA00022723"/>
    </source>
</evidence>
<dbReference type="InterPro" id="IPR035892">
    <property type="entry name" value="C2_domain_sf"/>
</dbReference>
<dbReference type="GO" id="GO:0048791">
    <property type="term" value="P:calcium ion-regulated exocytosis of neurotransmitter"/>
    <property type="evidence" value="ECO:0007669"/>
    <property type="project" value="TreeGrafter"/>
</dbReference>
<dbReference type="GO" id="GO:0044325">
    <property type="term" value="F:transmembrane transporter binding"/>
    <property type="evidence" value="ECO:0007669"/>
    <property type="project" value="TreeGrafter"/>
</dbReference>
<evidence type="ECO:0000259" key="9">
    <source>
        <dbReference type="PROSITE" id="PS50004"/>
    </source>
</evidence>
<dbReference type="FunFam" id="2.60.40.150:FF:000001">
    <property type="entry name" value="Regulating synaptic membrane exocytosis 3, isoform CRA_a"/>
    <property type="match status" value="1"/>
</dbReference>
<feature type="compositionally biased region" description="Basic residues" evidence="8">
    <location>
        <begin position="268"/>
        <end position="283"/>
    </location>
</feature>
<evidence type="ECO:0000256" key="7">
    <source>
        <dbReference type="PROSITE-ProRule" id="PRU00091"/>
    </source>
</evidence>
<organism evidence="12 13">
    <name type="scientific">Oedothorax gibbosus</name>
    <dbReference type="NCBI Taxonomy" id="931172"/>
    <lineage>
        <taxon>Eukaryota</taxon>
        <taxon>Metazoa</taxon>
        <taxon>Ecdysozoa</taxon>
        <taxon>Arthropoda</taxon>
        <taxon>Chelicerata</taxon>
        <taxon>Arachnida</taxon>
        <taxon>Araneae</taxon>
        <taxon>Araneomorphae</taxon>
        <taxon>Entelegynae</taxon>
        <taxon>Araneoidea</taxon>
        <taxon>Linyphiidae</taxon>
        <taxon>Erigoninae</taxon>
        <taxon>Oedothorax</taxon>
    </lineage>
</organism>
<feature type="region of interest" description="Disordered" evidence="8">
    <location>
        <begin position="170"/>
        <end position="319"/>
    </location>
</feature>
<dbReference type="Gene3D" id="3.30.40.10">
    <property type="entry name" value="Zinc/RING finger domain, C3HC4 (zinc finger)"/>
    <property type="match status" value="1"/>
</dbReference>
<feature type="compositionally biased region" description="Polar residues" evidence="8">
    <location>
        <begin position="195"/>
        <end position="208"/>
    </location>
</feature>
<dbReference type="PROSITE" id="PS50178">
    <property type="entry name" value="ZF_FYVE"/>
    <property type="match status" value="1"/>
</dbReference>
<dbReference type="PANTHER" id="PTHR12157">
    <property type="entry name" value="REGULATING SYNAPTIC MEMBRANE EXOCYTOSIS PROTEIN"/>
    <property type="match status" value="1"/>
</dbReference>
<keyword evidence="3 7" id="KW-0863">Zinc-finger</keyword>
<keyword evidence="2" id="KW-0677">Repeat</keyword>
<name>A0AAV6VA57_9ARAC</name>
<dbReference type="SUPFAM" id="SSF57903">
    <property type="entry name" value="FYVE/PHD zinc finger"/>
    <property type="match status" value="1"/>
</dbReference>
<dbReference type="Pfam" id="PF22601">
    <property type="entry name" value="RIM2a_ZnF"/>
    <property type="match status" value="1"/>
</dbReference>
<dbReference type="GO" id="GO:0042391">
    <property type="term" value="P:regulation of membrane potential"/>
    <property type="evidence" value="ECO:0007669"/>
    <property type="project" value="TreeGrafter"/>
</dbReference>
<feature type="domain" description="FYVE-type" evidence="11">
    <location>
        <begin position="60"/>
        <end position="115"/>
    </location>
</feature>
<dbReference type="InterPro" id="IPR017455">
    <property type="entry name" value="Znf_FYVE-rel"/>
</dbReference>
<feature type="domain" description="PDZ" evidence="10">
    <location>
        <begin position="441"/>
        <end position="531"/>
    </location>
</feature>
<feature type="compositionally biased region" description="Polar residues" evidence="8">
    <location>
        <begin position="245"/>
        <end position="260"/>
    </location>
</feature>
<feature type="compositionally biased region" description="Basic and acidic residues" evidence="8">
    <location>
        <begin position="304"/>
        <end position="319"/>
    </location>
</feature>
<dbReference type="GO" id="GO:0050806">
    <property type="term" value="P:positive regulation of synaptic transmission"/>
    <property type="evidence" value="ECO:0007669"/>
    <property type="project" value="TreeGrafter"/>
</dbReference>
<feature type="region of interest" description="Disordered" evidence="8">
    <location>
        <begin position="804"/>
        <end position="986"/>
    </location>
</feature>
<dbReference type="Gene3D" id="2.30.42.10">
    <property type="match status" value="1"/>
</dbReference>
<dbReference type="PROSITE" id="PS50004">
    <property type="entry name" value="C2"/>
    <property type="match status" value="2"/>
</dbReference>
<feature type="compositionally biased region" description="Basic and acidic residues" evidence="8">
    <location>
        <begin position="809"/>
        <end position="851"/>
    </location>
</feature>
<evidence type="ECO:0000256" key="4">
    <source>
        <dbReference type="ARBA" id="ARBA00022833"/>
    </source>
</evidence>
<feature type="domain" description="C2" evidence="9">
    <location>
        <begin position="1149"/>
        <end position="1267"/>
    </location>
</feature>
<dbReference type="GO" id="GO:0031267">
    <property type="term" value="F:small GTPase binding"/>
    <property type="evidence" value="ECO:0007669"/>
    <property type="project" value="InterPro"/>
</dbReference>
<dbReference type="PANTHER" id="PTHR12157:SF21">
    <property type="entry name" value="RAB3 INTERACTING MOLECULE, ISOFORM F"/>
    <property type="match status" value="1"/>
</dbReference>
<dbReference type="GO" id="GO:0042734">
    <property type="term" value="C:presynaptic membrane"/>
    <property type="evidence" value="ECO:0007669"/>
    <property type="project" value="TreeGrafter"/>
</dbReference>
<feature type="compositionally biased region" description="Low complexity" evidence="8">
    <location>
        <begin position="222"/>
        <end position="236"/>
    </location>
</feature>
<dbReference type="InterPro" id="IPR000008">
    <property type="entry name" value="C2_dom"/>
</dbReference>
<evidence type="ECO:0000256" key="2">
    <source>
        <dbReference type="ARBA" id="ARBA00022737"/>
    </source>
</evidence>
<sequence>MEQVPDLSKFSEEEQRILRDVMSRAQDEEEKDRKDFRKEEKALSILESAVLLRQREKSDVDLTTTCNICFQTKFADGVGHICETCHTRCCARCGVKVIKSNKKLWLCVLCRKKKELAYKFSKYLKSDAAAKSWGRSRSLEEEASSRRLATTPLSAMTRRFPSALNITAPFFGNKEQQQQPNVRSDPLPPRRDLPYQQSTPQPRSTHLRSSPPSHNPPHHQQYHQQDHQQQQQLSTHRYTRRRSSLDTIRNDSLSSDQSENPPSAAPRPKPRKGNGGAHHRYRRSGSSGSEDEARSSPSSCQDSESDRVSVRKERRPAVRENRWLRSQEELTTSVRTPNTLSVFCVSVLLAPGHPLNIPPPLTISLFPASTDTQKSAWTGHRRHPCPEVRRPLAAEPHRRRWEDSGIDTSSSATLNEDPLKHNVHWKLSQDGNRYLGQMVLRKDLLPDGRGRQSLGMKVVGGQIVDEDIGTIGALVENIREGSLAERVGKIEPGDEVLEWNGRRLRGLFKDEVASIISLSKNEPQVQLLLSRPCGRNATNPIEPCDLRRVPPPHLEVHPEAMQRGIIPESRYMRYQDRHVNYAPTNRSPIANIGGRLQVRLWYDPCNLQLEVTVECAKDLPPRPDFKPRNPYVKIVLLPDKSEKSKRRSKTIARTNEPQWKQSFVYTHLRQSELRNRTLQISVWDYDRKFAFSDFLGEVLIPLRSNINSEMQWYSLSMHREEQQQKPPNSPPLPPPPRPLSPRRMSDEEMSDYDDKFLEHTERRIMAVDSSPPFYEENLPRQTSLPFTSPMPMASPMCERSLSLNAPEPDYTRGRMREAGSEAEYTRGRMREAGSEAEYTRGRMREAGFGDRRRSRSMAADHPADRGMPSHGSRSVSPPQYRPQFQPIPARPAMSQRLVPPQNSSNFRKRQLPQVPSFSRSDLEERFLKGRNPAPGTAPGGYGVGSGVELGRRGGGSRMAAALGVAPSSSPLVSPDRSDSESSAKFSLTSAFHRNSRTFEEFRGRSSEYGGPVHPSSSRGGGGEMDGSLSDTAVGLVTDSKVHRRSTLSANNPYLSKKSSSTSQLSVTGHKKRLIFRRRNGSSSSFVVQRSEEILPDLRAGSSVSSEGSISGDSLTWGPRLPPEVGEASSFVEGLGPGQLVGRQALASPSLGEVQLGICERKNCLEVEVIRARGLLPKPNAKVLPAPYVKVYLLDGRKCIAKRKTATARRTLDPLYQQQLVFPDDFRNCFLQVTMWGNYSSMERKVFMGVAQIVLEDIDLAKGVINWYKLFHHSSLVSSLAANDRSSFLSLDSFG</sequence>
<protein>
    <recommendedName>
        <fullName evidence="14">Regulating synaptic membrane exocytosis protein 2</fullName>
    </recommendedName>
</protein>
<feature type="compositionally biased region" description="Gly residues" evidence="8">
    <location>
        <begin position="937"/>
        <end position="956"/>
    </location>
</feature>
<dbReference type="CDD" id="cd04028">
    <property type="entry name" value="C2B_RIM1alpha"/>
    <property type="match status" value="1"/>
</dbReference>
<evidence type="ECO:0000256" key="8">
    <source>
        <dbReference type="SAM" id="MobiDB-lite"/>
    </source>
</evidence>
<keyword evidence="4" id="KW-0862">Zinc</keyword>
<gene>
    <name evidence="12" type="ORF">JTE90_015161</name>
</gene>
<feature type="region of interest" description="Disordered" evidence="8">
    <location>
        <begin position="717"/>
        <end position="750"/>
    </location>
</feature>
<feature type="compositionally biased region" description="Low complexity" evidence="8">
    <location>
        <begin position="1100"/>
        <end position="1113"/>
    </location>
</feature>
<reference evidence="12 13" key="1">
    <citation type="journal article" date="2022" name="Nat. Ecol. Evol.">
        <title>A masculinizing supergene underlies an exaggerated male reproductive morph in a spider.</title>
        <authorList>
            <person name="Hendrickx F."/>
            <person name="De Corte Z."/>
            <person name="Sonet G."/>
            <person name="Van Belleghem S.M."/>
            <person name="Kostlbacher S."/>
            <person name="Vangestel C."/>
        </authorList>
    </citation>
    <scope>NUCLEOTIDE SEQUENCE [LARGE SCALE GENOMIC DNA]</scope>
    <source>
        <strain evidence="12">W744_W776</strain>
    </source>
</reference>
<evidence type="ECO:0008006" key="14">
    <source>
        <dbReference type="Google" id="ProtNLM"/>
    </source>
</evidence>
<keyword evidence="5" id="KW-0770">Synapse</keyword>